<proteinExistence type="predicted"/>
<gene>
    <name evidence="1" type="ORF">CJOHNSTONI_LOCUS5432</name>
</gene>
<protein>
    <submittedName>
        <fullName evidence="1">Uncharacterized protein</fullName>
    </submittedName>
</protein>
<dbReference type="EMBL" id="CAKAEH010001373">
    <property type="protein sequence ID" value="CAG9535398.1"/>
    <property type="molecule type" value="Genomic_DNA"/>
</dbReference>
<comment type="caution">
    <text evidence="1">The sequence shown here is derived from an EMBL/GenBank/DDBJ whole genome shotgun (WGS) entry which is preliminary data.</text>
</comment>
<reference evidence="1" key="1">
    <citation type="submission" date="2021-09" db="EMBL/GenBank/DDBJ databases">
        <authorList>
            <consortium name="Pathogen Informatics"/>
        </authorList>
    </citation>
    <scope>NUCLEOTIDE SEQUENCE</scope>
</reference>
<dbReference type="Proteomes" id="UP000746747">
    <property type="component" value="Unassembled WGS sequence"/>
</dbReference>
<keyword evidence="2" id="KW-1185">Reference proteome</keyword>
<evidence type="ECO:0000313" key="1">
    <source>
        <dbReference type="EMBL" id="CAG9535398.1"/>
    </source>
</evidence>
<organism evidence="1 2">
    <name type="scientific">Cercopithifilaria johnstoni</name>
    <dbReference type="NCBI Taxonomy" id="2874296"/>
    <lineage>
        <taxon>Eukaryota</taxon>
        <taxon>Metazoa</taxon>
        <taxon>Ecdysozoa</taxon>
        <taxon>Nematoda</taxon>
        <taxon>Chromadorea</taxon>
        <taxon>Rhabditida</taxon>
        <taxon>Spirurina</taxon>
        <taxon>Spiruromorpha</taxon>
        <taxon>Filarioidea</taxon>
        <taxon>Onchocercidae</taxon>
        <taxon>Cercopithifilaria</taxon>
    </lineage>
</organism>
<sequence length="79" mass="9207">MLFFRAEEILLGIRCTGKMLLILNMFFIMSQHSVYYAVQQLPMEDFYMSVKDGVEWDSIESKILVTGRNEIHLVRGTVC</sequence>
<dbReference type="AlphaFoldDB" id="A0A8J2MP45"/>
<evidence type="ECO:0000313" key="2">
    <source>
        <dbReference type="Proteomes" id="UP000746747"/>
    </source>
</evidence>
<name>A0A8J2MP45_9BILA</name>
<accession>A0A8J2MP45</accession>